<keyword evidence="2" id="KW-0472">Membrane</keyword>
<organism evidence="4 5">
    <name type="scientific">Strigamia maritima</name>
    <name type="common">European centipede</name>
    <name type="synonym">Geophilus maritimus</name>
    <dbReference type="NCBI Taxonomy" id="126957"/>
    <lineage>
        <taxon>Eukaryota</taxon>
        <taxon>Metazoa</taxon>
        <taxon>Ecdysozoa</taxon>
        <taxon>Arthropoda</taxon>
        <taxon>Myriapoda</taxon>
        <taxon>Chilopoda</taxon>
        <taxon>Pleurostigmophora</taxon>
        <taxon>Geophilomorpha</taxon>
        <taxon>Linotaeniidae</taxon>
        <taxon>Strigamia</taxon>
    </lineage>
</organism>
<keyword evidence="2" id="KW-0812">Transmembrane</keyword>
<dbReference type="EMBL" id="JH432064">
    <property type="status" value="NOT_ANNOTATED_CDS"/>
    <property type="molecule type" value="Genomic_DNA"/>
</dbReference>
<evidence type="ECO:0000256" key="2">
    <source>
        <dbReference type="SAM" id="Phobius"/>
    </source>
</evidence>
<reference evidence="4" key="2">
    <citation type="submission" date="2015-02" db="UniProtKB">
        <authorList>
            <consortium name="EnsemblMetazoa"/>
        </authorList>
    </citation>
    <scope>IDENTIFICATION</scope>
</reference>
<keyword evidence="5" id="KW-1185">Reference proteome</keyword>
<feature type="compositionally biased region" description="Polar residues" evidence="1">
    <location>
        <begin position="219"/>
        <end position="234"/>
    </location>
</feature>
<proteinExistence type="predicted"/>
<dbReference type="EnsemblMetazoa" id="SMAR011478-RA">
    <property type="protein sequence ID" value="SMAR011478-PA"/>
    <property type="gene ID" value="SMAR011478"/>
</dbReference>
<evidence type="ECO:0000313" key="4">
    <source>
        <dbReference type="EnsemblMetazoa" id="SMAR011478-PA"/>
    </source>
</evidence>
<feature type="compositionally biased region" description="Basic and acidic residues" evidence="1">
    <location>
        <begin position="199"/>
        <end position="215"/>
    </location>
</feature>
<name>T1JCG7_STRMM</name>
<reference evidence="5" key="1">
    <citation type="submission" date="2011-05" db="EMBL/GenBank/DDBJ databases">
        <authorList>
            <person name="Richards S.R."/>
            <person name="Qu J."/>
            <person name="Jiang H."/>
            <person name="Jhangiani S.N."/>
            <person name="Agravi P."/>
            <person name="Goodspeed R."/>
            <person name="Gross S."/>
            <person name="Mandapat C."/>
            <person name="Jackson L."/>
            <person name="Mathew T."/>
            <person name="Pu L."/>
            <person name="Thornton R."/>
            <person name="Saada N."/>
            <person name="Wilczek-Boney K.B."/>
            <person name="Lee S."/>
            <person name="Kovar C."/>
            <person name="Wu Y."/>
            <person name="Scherer S.E."/>
            <person name="Worley K.C."/>
            <person name="Muzny D.M."/>
            <person name="Gibbs R."/>
        </authorList>
    </citation>
    <scope>NUCLEOTIDE SEQUENCE</scope>
    <source>
        <strain evidence="5">Brora</strain>
    </source>
</reference>
<keyword evidence="2" id="KW-1133">Transmembrane helix</keyword>
<evidence type="ECO:0000256" key="1">
    <source>
        <dbReference type="SAM" id="MobiDB-lite"/>
    </source>
</evidence>
<evidence type="ECO:0000313" key="5">
    <source>
        <dbReference type="Proteomes" id="UP000014500"/>
    </source>
</evidence>
<dbReference type="HOGENOM" id="CLU_968316_0_0_1"/>
<keyword evidence="3" id="KW-0732">Signal</keyword>
<evidence type="ECO:0000256" key="3">
    <source>
        <dbReference type="SAM" id="SignalP"/>
    </source>
</evidence>
<accession>T1JCG7</accession>
<sequence>MEVKFLLLATMLASNFLEGDCRSIAKEAVVICENNVCIAGKKDNNDGSCICCLDCRAAFHREMGNVECPLSWANCSKNCILGFENQHRFNGGTVDICIKSKTTTTELPEPPEPPPVSSGTIAAAIVVTIVLIVIVIGIVVIYKLKCKKSSGNISELELNELSNAPVENSEAESEIDVKKKKQPVEDTDETAVIANFTERTARIEDNHLQESRPIDENELNPNQTLPPNDFQLPQYQHEGAAIPTAPFSSTTEATNPSLSTTYSASTARIDDGNRSGSNTPPDRIELRL</sequence>
<feature type="chain" id="PRO_5004590484" description="TNFR-Cys domain-containing protein" evidence="3">
    <location>
        <begin position="22"/>
        <end position="288"/>
    </location>
</feature>
<feature type="signal peptide" evidence="3">
    <location>
        <begin position="1"/>
        <end position="21"/>
    </location>
</feature>
<feature type="region of interest" description="Disordered" evidence="1">
    <location>
        <begin position="163"/>
        <end position="288"/>
    </location>
</feature>
<feature type="compositionally biased region" description="Polar residues" evidence="1">
    <location>
        <begin position="246"/>
        <end position="266"/>
    </location>
</feature>
<feature type="transmembrane region" description="Helical" evidence="2">
    <location>
        <begin position="121"/>
        <end position="142"/>
    </location>
</feature>
<dbReference type="Proteomes" id="UP000014500">
    <property type="component" value="Unassembled WGS sequence"/>
</dbReference>
<protein>
    <recommendedName>
        <fullName evidence="6">TNFR-Cys domain-containing protein</fullName>
    </recommendedName>
</protein>
<dbReference type="AlphaFoldDB" id="T1JCG7"/>
<evidence type="ECO:0008006" key="6">
    <source>
        <dbReference type="Google" id="ProtNLM"/>
    </source>
</evidence>